<evidence type="ECO:0000313" key="3">
    <source>
        <dbReference type="Proteomes" id="UP001360953"/>
    </source>
</evidence>
<feature type="region of interest" description="Disordered" evidence="1">
    <location>
        <begin position="131"/>
        <end position="154"/>
    </location>
</feature>
<proteinExistence type="predicted"/>
<comment type="caution">
    <text evidence="2">The sequence shown here is derived from an EMBL/GenBank/DDBJ whole genome shotgun (WGS) entry which is preliminary data.</text>
</comment>
<keyword evidence="3" id="KW-1185">Reference proteome</keyword>
<dbReference type="RefSeq" id="XP_066658878.1">
    <property type="nucleotide sequence ID" value="XM_066799193.1"/>
</dbReference>
<dbReference type="EMBL" id="JBBPEH010000002">
    <property type="protein sequence ID" value="KAK7542585.1"/>
    <property type="molecule type" value="Genomic_DNA"/>
</dbReference>
<protein>
    <submittedName>
        <fullName evidence="2">Uncharacterized protein</fullName>
    </submittedName>
</protein>
<evidence type="ECO:0000313" key="2">
    <source>
        <dbReference type="EMBL" id="KAK7542585.1"/>
    </source>
</evidence>
<sequence length="154" mass="17659">MFAARSTASMMLPRTSAARPQWARPTMLASVVNKAVAGKREQRSGYSSQQQQQQHQQKKPEQQEPPASNPHRDFYKDFGPPILKVFFGAFIVYQGLYYGWLKLEDIEKRHDSEAEIERLKAQIQEAQSKAKATLHPDEAAQDGCSPKSSWYKFW</sequence>
<dbReference type="GeneID" id="92032099"/>
<organism evidence="2 3">
    <name type="scientific">Phyllosticta citribraziliensis</name>
    <dbReference type="NCBI Taxonomy" id="989973"/>
    <lineage>
        <taxon>Eukaryota</taxon>
        <taxon>Fungi</taxon>
        <taxon>Dikarya</taxon>
        <taxon>Ascomycota</taxon>
        <taxon>Pezizomycotina</taxon>
        <taxon>Dothideomycetes</taxon>
        <taxon>Dothideomycetes incertae sedis</taxon>
        <taxon>Botryosphaeriales</taxon>
        <taxon>Phyllostictaceae</taxon>
        <taxon>Phyllosticta</taxon>
    </lineage>
</organism>
<name>A0ABR1M6E7_9PEZI</name>
<gene>
    <name evidence="2" type="ORF">J3D65DRAFT_614315</name>
</gene>
<accession>A0ABR1M6E7</accession>
<evidence type="ECO:0000256" key="1">
    <source>
        <dbReference type="SAM" id="MobiDB-lite"/>
    </source>
</evidence>
<dbReference type="Proteomes" id="UP001360953">
    <property type="component" value="Unassembled WGS sequence"/>
</dbReference>
<feature type="region of interest" description="Disordered" evidence="1">
    <location>
        <begin position="1"/>
        <end position="75"/>
    </location>
</feature>
<reference evidence="2 3" key="1">
    <citation type="submission" date="2024-04" db="EMBL/GenBank/DDBJ databases">
        <title>Phyllosticta paracitricarpa is synonymous to the EU quarantine fungus P. citricarpa based on phylogenomic analyses.</title>
        <authorList>
            <consortium name="Lawrence Berkeley National Laboratory"/>
            <person name="Van ingen-buijs V.A."/>
            <person name="Van westerhoven A.C."/>
            <person name="Haridas S."/>
            <person name="Skiadas P."/>
            <person name="Martin F."/>
            <person name="Groenewald J.Z."/>
            <person name="Crous P.W."/>
            <person name="Seidl M.F."/>
        </authorList>
    </citation>
    <scope>NUCLEOTIDE SEQUENCE [LARGE SCALE GENOMIC DNA]</scope>
    <source>
        <strain evidence="2 3">CPC 17464</strain>
    </source>
</reference>